<protein>
    <submittedName>
        <fullName evidence="2">Uncharacterized protein</fullName>
    </submittedName>
</protein>
<proteinExistence type="predicted"/>
<organism evidence="2 3">
    <name type="scientific">Streptomyces thermoalcalitolerans</name>
    <dbReference type="NCBI Taxonomy" id="65605"/>
    <lineage>
        <taxon>Bacteria</taxon>
        <taxon>Bacillati</taxon>
        <taxon>Actinomycetota</taxon>
        <taxon>Actinomycetes</taxon>
        <taxon>Kitasatosporales</taxon>
        <taxon>Streptomycetaceae</taxon>
        <taxon>Streptomyces</taxon>
    </lineage>
</organism>
<accession>A0ABP3YRH7</accession>
<keyword evidence="3" id="KW-1185">Reference proteome</keyword>
<reference evidence="3" key="1">
    <citation type="journal article" date="2019" name="Int. J. Syst. Evol. Microbiol.">
        <title>The Global Catalogue of Microorganisms (GCM) 10K type strain sequencing project: providing services to taxonomists for standard genome sequencing and annotation.</title>
        <authorList>
            <consortium name="The Broad Institute Genomics Platform"/>
            <consortium name="The Broad Institute Genome Sequencing Center for Infectious Disease"/>
            <person name="Wu L."/>
            <person name="Ma J."/>
        </authorList>
    </citation>
    <scope>NUCLEOTIDE SEQUENCE [LARGE SCALE GENOMIC DNA]</scope>
    <source>
        <strain evidence="3">JCM 10673</strain>
    </source>
</reference>
<dbReference type="Proteomes" id="UP001501005">
    <property type="component" value="Unassembled WGS sequence"/>
</dbReference>
<evidence type="ECO:0000256" key="1">
    <source>
        <dbReference type="SAM" id="MobiDB-lite"/>
    </source>
</evidence>
<comment type="caution">
    <text evidence="2">The sequence shown here is derived from an EMBL/GenBank/DDBJ whole genome shotgun (WGS) entry which is preliminary data.</text>
</comment>
<sequence length="93" mass="9354">MGVGHLDPDDAPIVVAGEEQSEVPSRDAAVKDGVRGEFGDDEDDGVMHLGPARVAPLGELMRGEQPGEAGTAPGGGEALGERTGVSGALCAWC</sequence>
<feature type="region of interest" description="Disordered" evidence="1">
    <location>
        <begin position="63"/>
        <end position="82"/>
    </location>
</feature>
<gene>
    <name evidence="2" type="ORF">GCM10009549_02290</name>
</gene>
<evidence type="ECO:0000313" key="3">
    <source>
        <dbReference type="Proteomes" id="UP001501005"/>
    </source>
</evidence>
<evidence type="ECO:0000313" key="2">
    <source>
        <dbReference type="EMBL" id="GAA0901419.1"/>
    </source>
</evidence>
<feature type="region of interest" description="Disordered" evidence="1">
    <location>
        <begin position="1"/>
        <end position="28"/>
    </location>
</feature>
<name>A0ABP3YRH7_9ACTN</name>
<dbReference type="EMBL" id="BAAAHG010000001">
    <property type="protein sequence ID" value="GAA0901419.1"/>
    <property type="molecule type" value="Genomic_DNA"/>
</dbReference>